<dbReference type="EMBL" id="JAKKPZ010000007">
    <property type="protein sequence ID" value="KAI1718925.1"/>
    <property type="molecule type" value="Genomic_DNA"/>
</dbReference>
<evidence type="ECO:0000313" key="23">
    <source>
        <dbReference type="Proteomes" id="UP001201812"/>
    </source>
</evidence>
<feature type="transmembrane region" description="Helical" evidence="20">
    <location>
        <begin position="308"/>
        <end position="332"/>
    </location>
</feature>
<evidence type="ECO:0000256" key="2">
    <source>
        <dbReference type="ARBA" id="ARBA00006485"/>
    </source>
</evidence>
<name>A0AAD4NA11_9BILA</name>
<keyword evidence="8" id="KW-0418">Kinase</keyword>
<evidence type="ECO:0000256" key="17">
    <source>
        <dbReference type="PROSITE-ProRule" id="PRU10141"/>
    </source>
</evidence>
<evidence type="ECO:0000259" key="21">
    <source>
        <dbReference type="PROSITE" id="PS50011"/>
    </source>
</evidence>
<feature type="transmembrane region" description="Helical" evidence="20">
    <location>
        <begin position="344"/>
        <end position="369"/>
    </location>
</feature>
<evidence type="ECO:0000256" key="11">
    <source>
        <dbReference type="ARBA" id="ARBA00022989"/>
    </source>
</evidence>
<feature type="transmembrane region" description="Helical" evidence="20">
    <location>
        <begin position="403"/>
        <end position="431"/>
    </location>
</feature>
<dbReference type="InterPro" id="IPR017441">
    <property type="entry name" value="Protein_kinase_ATP_BS"/>
</dbReference>
<dbReference type="SUPFAM" id="SSF56112">
    <property type="entry name" value="Protein kinase-like (PK-like)"/>
    <property type="match status" value="1"/>
</dbReference>
<dbReference type="AlphaFoldDB" id="A0AAD4NA11"/>
<feature type="transmembrane region" description="Helical" evidence="20">
    <location>
        <begin position="96"/>
        <end position="117"/>
    </location>
</feature>
<dbReference type="InterPro" id="IPR000175">
    <property type="entry name" value="Na/ntran_symport"/>
</dbReference>
<feature type="transmembrane region" description="Helical" evidence="20">
    <location>
        <begin position="238"/>
        <end position="257"/>
    </location>
</feature>
<dbReference type="InterPro" id="IPR000719">
    <property type="entry name" value="Prot_kinase_dom"/>
</dbReference>
<feature type="transmembrane region" description="Helical" evidence="20">
    <location>
        <begin position="443"/>
        <end position="462"/>
    </location>
</feature>
<dbReference type="PRINTS" id="PR00176">
    <property type="entry name" value="NANEUSMPORT"/>
</dbReference>
<dbReference type="GO" id="GO:0043005">
    <property type="term" value="C:neuron projection"/>
    <property type="evidence" value="ECO:0007669"/>
    <property type="project" value="TreeGrafter"/>
</dbReference>
<comment type="catalytic activity">
    <reaction evidence="14">
        <text>L-seryl-[protein] + ATP = O-phospho-L-seryl-[protein] + ADP + H(+)</text>
        <dbReference type="Rhea" id="RHEA:17989"/>
        <dbReference type="Rhea" id="RHEA-COMP:9863"/>
        <dbReference type="Rhea" id="RHEA-COMP:11604"/>
        <dbReference type="ChEBI" id="CHEBI:15378"/>
        <dbReference type="ChEBI" id="CHEBI:29999"/>
        <dbReference type="ChEBI" id="CHEBI:30616"/>
        <dbReference type="ChEBI" id="CHEBI:83421"/>
        <dbReference type="ChEBI" id="CHEBI:456216"/>
        <dbReference type="EC" id="2.7.11.22"/>
    </reaction>
</comment>
<evidence type="ECO:0000256" key="12">
    <source>
        <dbReference type="ARBA" id="ARBA00023136"/>
    </source>
</evidence>
<evidence type="ECO:0000256" key="13">
    <source>
        <dbReference type="ARBA" id="ARBA00047811"/>
    </source>
</evidence>
<dbReference type="InterPro" id="IPR008271">
    <property type="entry name" value="Ser/Thr_kinase_AS"/>
</dbReference>
<dbReference type="Proteomes" id="UP001201812">
    <property type="component" value="Unassembled WGS sequence"/>
</dbReference>
<feature type="region of interest" description="Disordered" evidence="19">
    <location>
        <begin position="1"/>
        <end position="39"/>
    </location>
</feature>
<dbReference type="GO" id="GO:0005524">
    <property type="term" value="F:ATP binding"/>
    <property type="evidence" value="ECO:0007669"/>
    <property type="project" value="UniProtKB-UniRule"/>
</dbReference>
<keyword evidence="16" id="KW-1015">Disulfide bond</keyword>
<proteinExistence type="inferred from homology"/>
<comment type="catalytic activity">
    <reaction evidence="13">
        <text>L-threonyl-[protein] + ATP = O-phospho-L-threonyl-[protein] + ADP + H(+)</text>
        <dbReference type="Rhea" id="RHEA:46608"/>
        <dbReference type="Rhea" id="RHEA-COMP:11060"/>
        <dbReference type="Rhea" id="RHEA-COMP:11605"/>
        <dbReference type="ChEBI" id="CHEBI:15378"/>
        <dbReference type="ChEBI" id="CHEBI:30013"/>
        <dbReference type="ChEBI" id="CHEBI:30616"/>
        <dbReference type="ChEBI" id="CHEBI:61977"/>
        <dbReference type="ChEBI" id="CHEBI:456216"/>
        <dbReference type="EC" id="2.7.11.22"/>
    </reaction>
</comment>
<dbReference type="PROSITE" id="PS00108">
    <property type="entry name" value="PROTEIN_KINASE_ST"/>
    <property type="match status" value="1"/>
</dbReference>
<organism evidence="22 23">
    <name type="scientific">Ditylenchus destructor</name>
    <dbReference type="NCBI Taxonomy" id="166010"/>
    <lineage>
        <taxon>Eukaryota</taxon>
        <taxon>Metazoa</taxon>
        <taxon>Ecdysozoa</taxon>
        <taxon>Nematoda</taxon>
        <taxon>Chromadorea</taxon>
        <taxon>Rhabditida</taxon>
        <taxon>Tylenchina</taxon>
        <taxon>Tylenchomorpha</taxon>
        <taxon>Sphaerularioidea</taxon>
        <taxon>Anguinidae</taxon>
        <taxon>Anguininae</taxon>
        <taxon>Ditylenchus</taxon>
    </lineage>
</organism>
<keyword evidence="3 18" id="KW-0813">Transport</keyword>
<accession>A0AAD4NA11</accession>
<feature type="binding site" evidence="15">
    <location>
        <position position="75"/>
    </location>
    <ligand>
        <name>Na(+)</name>
        <dbReference type="ChEBI" id="CHEBI:29101"/>
        <label>1</label>
    </ligand>
</feature>
<comment type="caution">
    <text evidence="22">The sequence shown here is derived from an EMBL/GenBank/DDBJ whole genome shotgun (WGS) entry which is preliminary data.</text>
</comment>
<feature type="binding site" evidence="15">
    <location>
        <position position="79"/>
    </location>
    <ligand>
        <name>Na(+)</name>
        <dbReference type="ChEBI" id="CHEBI:29101"/>
        <label>1</label>
    </ligand>
</feature>
<feature type="transmembrane region" description="Helical" evidence="20">
    <location>
        <begin position="269"/>
        <end position="296"/>
    </location>
</feature>
<dbReference type="Gene3D" id="1.10.510.10">
    <property type="entry name" value="Transferase(Phosphotransferase) domain 1"/>
    <property type="match status" value="1"/>
</dbReference>
<evidence type="ECO:0000256" key="9">
    <source>
        <dbReference type="ARBA" id="ARBA00022840"/>
    </source>
</evidence>
<dbReference type="FunFam" id="3.30.200.20:FF:000124">
    <property type="entry name" value="Cyclin-dependent kinase 4"/>
    <property type="match status" value="1"/>
</dbReference>
<evidence type="ECO:0000256" key="1">
    <source>
        <dbReference type="ARBA" id="ARBA00004141"/>
    </source>
</evidence>
<evidence type="ECO:0000256" key="8">
    <source>
        <dbReference type="ARBA" id="ARBA00022777"/>
    </source>
</evidence>
<evidence type="ECO:0000313" key="22">
    <source>
        <dbReference type="EMBL" id="KAI1718925.1"/>
    </source>
</evidence>
<evidence type="ECO:0000256" key="10">
    <source>
        <dbReference type="ARBA" id="ARBA00022847"/>
    </source>
</evidence>
<sequence length="912" mass="103893">MTHTIPTISKRRKGSWDVPKDPQVWESENRDNSESTSNFDATFNNGDVIYVGDDECRGQWNRPLDFLMSMIAYVVGLGNVWRFPYLCYRNGGGSFLVAYIIFLVFSAVPIFFLEVSLGQYLQRGAMEIWQMCPLFKGVGIGNIVLCFMCVWYFCIIVSWAVFYFFSSMASTFPWETCNNWWNTESCVSISLHDKVNTSSGISLNVSRLLQTSVEQFWERRVLRDTGDILDFGGVQWELLIINVVVWIIIYFCIWKGITHAQKFVYVCSLFPYVIITVLLTRGLTLPGAMTGISYYLTPNVTKLYEVSVWIDAGSQVCYSYGIGFGTLIALGSRNKFHHNCYRDAICMSFVNVGTSLLAGFAIFSVLGFMAESVGKDVSQIVKPGVGLAFLAYPEIASHLPLKQLWACLFFLMIIILGFDSQVCMVEGLFLALEDRFPLVLRKYKKISVGIMCLIFCVISFPMTTYTGANWLTLIDGYGPSGYALSFLVAFEIIGIAWGFGAERMREAMHQMLGFWPCRFWLILWKFTAPIFCTALFILCCVFYTPLKYPDGSRLMEDESEITEVKRQEKFVYTSVLTLKREEITFDEIGTRPCRSVDEFQKVRKLGEGTYGIVYEGLDRRSGNTVALKQVRLDLKKEGLSISVIREIHSLMNIEHENIVRLFDVAVGKKPHKIFLVMEYCNQDLASLLDNMQSPFTESQVKCLLLQLFEGLNHLHSNFLIHRDIKVSNLLLNDKGILKIADFGLARLFGDPPTEMTPRVVTLWYRPPELLFGSKYQSKSIDMWAAGCIMGELLLHKPLLPGKDEIDQIRRIIYFLGTPTERIWPGLSKLTLMSKVQLYSQPYNNIKTVFPEALPECIALMNRLFAYDPERRVSAAECLESDYFKCSPLPCDPSMMPSLTGLTKKSRKRVAED</sequence>
<dbReference type="GO" id="GO:0005886">
    <property type="term" value="C:plasma membrane"/>
    <property type="evidence" value="ECO:0007669"/>
    <property type="project" value="TreeGrafter"/>
</dbReference>
<dbReference type="FunFam" id="1.10.510.10:FF:000533">
    <property type="entry name" value="cyclin-dependent kinase 10"/>
    <property type="match status" value="1"/>
</dbReference>
<feature type="binding site" evidence="15">
    <location>
        <position position="420"/>
    </location>
    <ligand>
        <name>Na(+)</name>
        <dbReference type="ChEBI" id="CHEBI:29101"/>
        <label>1</label>
    </ligand>
</feature>
<dbReference type="InterPro" id="IPR037272">
    <property type="entry name" value="SNS_sf"/>
</dbReference>
<keyword evidence="7 17" id="KW-0547">Nucleotide-binding</keyword>
<keyword evidence="15" id="KW-0479">Metal-binding</keyword>
<feature type="transmembrane region" description="Helical" evidence="20">
    <location>
        <begin position="522"/>
        <end position="546"/>
    </location>
</feature>
<keyword evidence="5" id="KW-0808">Transferase</keyword>
<evidence type="ECO:0000256" key="3">
    <source>
        <dbReference type="ARBA" id="ARBA00022448"/>
    </source>
</evidence>
<keyword evidence="15" id="KW-0915">Sodium</keyword>
<comment type="similarity">
    <text evidence="18">Belongs to the sodium:neurotransmitter symporter (SNF) (TC 2.A.22) family.</text>
</comment>
<dbReference type="SUPFAM" id="SSF161070">
    <property type="entry name" value="SNF-like"/>
    <property type="match status" value="1"/>
</dbReference>
<feature type="disulfide bond" evidence="16">
    <location>
        <begin position="177"/>
        <end position="186"/>
    </location>
</feature>
<evidence type="ECO:0000256" key="6">
    <source>
        <dbReference type="ARBA" id="ARBA00022692"/>
    </source>
</evidence>
<evidence type="ECO:0000256" key="19">
    <source>
        <dbReference type="SAM" id="MobiDB-lite"/>
    </source>
</evidence>
<dbReference type="GO" id="GO:0004693">
    <property type="term" value="F:cyclin-dependent protein serine/threonine kinase activity"/>
    <property type="evidence" value="ECO:0007669"/>
    <property type="project" value="UniProtKB-EC"/>
</dbReference>
<evidence type="ECO:0000256" key="14">
    <source>
        <dbReference type="ARBA" id="ARBA00048367"/>
    </source>
</evidence>
<feature type="transmembrane region" description="Helical" evidence="20">
    <location>
        <begin position="482"/>
        <end position="501"/>
    </location>
</feature>
<keyword evidence="10 18" id="KW-0769">Symport</keyword>
<dbReference type="PANTHER" id="PTHR11616">
    <property type="entry name" value="SODIUM/CHLORIDE DEPENDENT TRANSPORTER"/>
    <property type="match status" value="1"/>
</dbReference>
<dbReference type="PROSITE" id="PS50011">
    <property type="entry name" value="PROTEIN_KINASE_DOM"/>
    <property type="match status" value="1"/>
</dbReference>
<feature type="binding site" evidence="15">
    <location>
        <position position="351"/>
    </location>
    <ligand>
        <name>Na(+)</name>
        <dbReference type="ChEBI" id="CHEBI:29101"/>
        <label>1</label>
    </ligand>
</feature>
<feature type="binding site" evidence="15">
    <location>
        <position position="419"/>
    </location>
    <ligand>
        <name>Na(+)</name>
        <dbReference type="ChEBI" id="CHEBI:29101"/>
        <label>1</label>
    </ligand>
</feature>
<dbReference type="PROSITE" id="PS00107">
    <property type="entry name" value="PROTEIN_KINASE_ATP"/>
    <property type="match status" value="1"/>
</dbReference>
<feature type="domain" description="Protein kinase" evidence="21">
    <location>
        <begin position="599"/>
        <end position="883"/>
    </location>
</feature>
<keyword evidence="23" id="KW-1185">Reference proteome</keyword>
<feature type="transmembrane region" description="Helical" evidence="20">
    <location>
        <begin position="138"/>
        <end position="165"/>
    </location>
</feature>
<dbReference type="GO" id="GO:0005332">
    <property type="term" value="F:gamma-aminobutyric acid:sodium:chloride symporter activity"/>
    <property type="evidence" value="ECO:0007669"/>
    <property type="project" value="TreeGrafter"/>
</dbReference>
<feature type="binding site" evidence="15">
    <location>
        <position position="319"/>
    </location>
    <ligand>
        <name>Na(+)</name>
        <dbReference type="ChEBI" id="CHEBI:29101"/>
        <label>1</label>
    </ligand>
</feature>
<evidence type="ECO:0000256" key="7">
    <source>
        <dbReference type="ARBA" id="ARBA00022741"/>
    </source>
</evidence>
<reference evidence="22" key="1">
    <citation type="submission" date="2022-01" db="EMBL/GenBank/DDBJ databases">
        <title>Genome Sequence Resource for Two Populations of Ditylenchus destructor, the Migratory Endoparasitic Phytonematode.</title>
        <authorList>
            <person name="Zhang H."/>
            <person name="Lin R."/>
            <person name="Xie B."/>
        </authorList>
    </citation>
    <scope>NUCLEOTIDE SEQUENCE</scope>
    <source>
        <strain evidence="22">BazhouSP</strain>
    </source>
</reference>
<evidence type="ECO:0000256" key="5">
    <source>
        <dbReference type="ARBA" id="ARBA00022679"/>
    </source>
</evidence>
<keyword evidence="4" id="KW-0723">Serine/threonine-protein kinase</keyword>
<keyword evidence="12 20" id="KW-0472">Membrane</keyword>
<feature type="transmembrane region" description="Helical" evidence="20">
    <location>
        <begin position="66"/>
        <end position="84"/>
    </location>
</feature>
<comment type="similarity">
    <text evidence="2">Belongs to the protein kinase superfamily. CMGC Ser/Thr protein kinase family. CDC2/CDKX subfamily.</text>
</comment>
<keyword evidence="11 20" id="KW-1133">Transmembrane helix</keyword>
<evidence type="ECO:0000256" key="20">
    <source>
        <dbReference type="SAM" id="Phobius"/>
    </source>
</evidence>
<gene>
    <name evidence="22" type="ORF">DdX_06038</name>
</gene>
<dbReference type="Pfam" id="PF00069">
    <property type="entry name" value="Pkinase"/>
    <property type="match status" value="1"/>
</dbReference>
<feature type="binding site" evidence="15">
    <location>
        <position position="416"/>
    </location>
    <ligand>
        <name>Na(+)</name>
        <dbReference type="ChEBI" id="CHEBI:29101"/>
        <label>1</label>
    </ligand>
</feature>
<dbReference type="Gene3D" id="3.30.200.20">
    <property type="entry name" value="Phosphorylase Kinase, domain 1"/>
    <property type="match status" value="1"/>
</dbReference>
<dbReference type="SMART" id="SM00220">
    <property type="entry name" value="S_TKc"/>
    <property type="match status" value="1"/>
</dbReference>
<dbReference type="Pfam" id="PF00209">
    <property type="entry name" value="SNF"/>
    <property type="match status" value="1"/>
</dbReference>
<evidence type="ECO:0000256" key="18">
    <source>
        <dbReference type="RuleBase" id="RU003732"/>
    </source>
</evidence>
<dbReference type="GO" id="GO:0046872">
    <property type="term" value="F:metal ion binding"/>
    <property type="evidence" value="ECO:0007669"/>
    <property type="project" value="UniProtKB-KW"/>
</dbReference>
<evidence type="ECO:0000256" key="4">
    <source>
        <dbReference type="ARBA" id="ARBA00022527"/>
    </source>
</evidence>
<evidence type="ECO:0000256" key="15">
    <source>
        <dbReference type="PIRSR" id="PIRSR600175-1"/>
    </source>
</evidence>
<dbReference type="NCBIfam" id="NF037979">
    <property type="entry name" value="Na_transp"/>
    <property type="match status" value="1"/>
</dbReference>
<evidence type="ECO:0000256" key="16">
    <source>
        <dbReference type="PIRSR" id="PIRSR600175-2"/>
    </source>
</evidence>
<keyword evidence="6 18" id="KW-0812">Transmembrane</keyword>
<feature type="binding site" evidence="17">
    <location>
        <position position="628"/>
    </location>
    <ligand>
        <name>ATP</name>
        <dbReference type="ChEBI" id="CHEBI:30616"/>
    </ligand>
</feature>
<dbReference type="PROSITE" id="PS50267">
    <property type="entry name" value="NA_NEUROTRAN_SYMP_3"/>
    <property type="match status" value="1"/>
</dbReference>
<dbReference type="PROSITE" id="PS00610">
    <property type="entry name" value="NA_NEUROTRAN_SYMP_1"/>
    <property type="match status" value="1"/>
</dbReference>
<comment type="subcellular location">
    <subcellularLocation>
        <location evidence="1">Membrane</location>
        <topology evidence="1">Multi-pass membrane protein</topology>
    </subcellularLocation>
</comment>
<dbReference type="PANTHER" id="PTHR11616:SF20">
    <property type="entry name" value="SODIUM- AND CHLORIDE-DEPENDENT BETAINE TRANSPORTER"/>
    <property type="match status" value="1"/>
</dbReference>
<keyword evidence="9 17" id="KW-0067">ATP-binding</keyword>
<protein>
    <recommendedName>
        <fullName evidence="18">Transporter</fullName>
    </recommendedName>
</protein>
<dbReference type="InterPro" id="IPR011009">
    <property type="entry name" value="Kinase-like_dom_sf"/>
</dbReference>